<evidence type="ECO:0000313" key="2">
    <source>
        <dbReference type="EMBL" id="KAF9507286.1"/>
    </source>
</evidence>
<dbReference type="PANTHER" id="PTHR11599">
    <property type="entry name" value="PROTEASOME SUBUNIT ALPHA/BETA"/>
    <property type="match status" value="1"/>
</dbReference>
<dbReference type="Proteomes" id="UP000886523">
    <property type="component" value="Unassembled WGS sequence"/>
</dbReference>
<dbReference type="EMBL" id="MU129085">
    <property type="protein sequence ID" value="KAF9507286.1"/>
    <property type="molecule type" value="Genomic_DNA"/>
</dbReference>
<dbReference type="GO" id="GO:0005839">
    <property type="term" value="C:proteasome core complex"/>
    <property type="evidence" value="ECO:0007669"/>
    <property type="project" value="InterPro"/>
</dbReference>
<comment type="caution">
    <text evidence="2">The sequence shown here is derived from an EMBL/GenBank/DDBJ whole genome shotgun (WGS) entry which is preliminary data.</text>
</comment>
<dbReference type="AlphaFoldDB" id="A0A9P6AM17"/>
<dbReference type="OrthoDB" id="431557at2759"/>
<gene>
    <name evidence="2" type="ORF">BS47DRAFT_1373936</name>
</gene>
<keyword evidence="1" id="KW-0647">Proteasome</keyword>
<dbReference type="Pfam" id="PF00227">
    <property type="entry name" value="Proteasome"/>
    <property type="match status" value="1"/>
</dbReference>
<proteinExistence type="predicted"/>
<protein>
    <submittedName>
        <fullName evidence="2">Uncharacterized protein</fullName>
    </submittedName>
</protein>
<sequence>MAIFSPKGTYTIFRLLYQIEYAMEAISHGEAIMGVLEKDSIILANVSIAKEGGYGCSGKNISSSKLTAQRHLFSFNEDIPIEQLPKWLCDLKQGHTQYGVSLCPFGLPLLYTGYNPHCQFQLHPSDLSGNYRGWTVMCIGMNNDMVQCLKQECKDGFKMDSTTLSSRKLEFLILMLGPMTKQPLVKIYKPAETDALLAKHGIEKMAG</sequence>
<dbReference type="GO" id="GO:0051603">
    <property type="term" value="P:proteolysis involved in protein catabolic process"/>
    <property type="evidence" value="ECO:0007669"/>
    <property type="project" value="InterPro"/>
</dbReference>
<name>A0A9P6AM17_9AGAM</name>
<accession>A0A9P6AM17</accession>
<dbReference type="InterPro" id="IPR029055">
    <property type="entry name" value="Ntn_hydrolases_N"/>
</dbReference>
<dbReference type="Gene3D" id="3.60.20.10">
    <property type="entry name" value="Glutamine Phosphoribosylpyrophosphate, subunit 1, domain 1"/>
    <property type="match status" value="2"/>
</dbReference>
<evidence type="ECO:0000256" key="1">
    <source>
        <dbReference type="ARBA" id="ARBA00022942"/>
    </source>
</evidence>
<dbReference type="SUPFAM" id="SSF56235">
    <property type="entry name" value="N-terminal nucleophile aminohydrolases (Ntn hydrolases)"/>
    <property type="match status" value="1"/>
</dbReference>
<reference evidence="2" key="1">
    <citation type="journal article" date="2020" name="Nat. Commun.">
        <title>Large-scale genome sequencing of mycorrhizal fungi provides insights into the early evolution of symbiotic traits.</title>
        <authorList>
            <person name="Miyauchi S."/>
            <person name="Kiss E."/>
            <person name="Kuo A."/>
            <person name="Drula E."/>
            <person name="Kohler A."/>
            <person name="Sanchez-Garcia M."/>
            <person name="Morin E."/>
            <person name="Andreopoulos B."/>
            <person name="Barry K.W."/>
            <person name="Bonito G."/>
            <person name="Buee M."/>
            <person name="Carver A."/>
            <person name="Chen C."/>
            <person name="Cichocki N."/>
            <person name="Clum A."/>
            <person name="Culley D."/>
            <person name="Crous P.W."/>
            <person name="Fauchery L."/>
            <person name="Girlanda M."/>
            <person name="Hayes R.D."/>
            <person name="Keri Z."/>
            <person name="LaButti K."/>
            <person name="Lipzen A."/>
            <person name="Lombard V."/>
            <person name="Magnuson J."/>
            <person name="Maillard F."/>
            <person name="Murat C."/>
            <person name="Nolan M."/>
            <person name="Ohm R.A."/>
            <person name="Pangilinan J."/>
            <person name="Pereira M.F."/>
            <person name="Perotto S."/>
            <person name="Peter M."/>
            <person name="Pfister S."/>
            <person name="Riley R."/>
            <person name="Sitrit Y."/>
            <person name="Stielow J.B."/>
            <person name="Szollosi G."/>
            <person name="Zifcakova L."/>
            <person name="Stursova M."/>
            <person name="Spatafora J.W."/>
            <person name="Tedersoo L."/>
            <person name="Vaario L.M."/>
            <person name="Yamada A."/>
            <person name="Yan M."/>
            <person name="Wang P."/>
            <person name="Xu J."/>
            <person name="Bruns T."/>
            <person name="Baldrian P."/>
            <person name="Vilgalys R."/>
            <person name="Dunand C."/>
            <person name="Henrissat B."/>
            <person name="Grigoriev I.V."/>
            <person name="Hibbett D."/>
            <person name="Nagy L.G."/>
            <person name="Martin F.M."/>
        </authorList>
    </citation>
    <scope>NUCLEOTIDE SEQUENCE</scope>
    <source>
        <strain evidence="2">UP504</strain>
    </source>
</reference>
<dbReference type="InterPro" id="IPR050115">
    <property type="entry name" value="Proteasome_alpha"/>
</dbReference>
<keyword evidence="3" id="KW-1185">Reference proteome</keyword>
<evidence type="ECO:0000313" key="3">
    <source>
        <dbReference type="Proteomes" id="UP000886523"/>
    </source>
</evidence>
<dbReference type="InterPro" id="IPR001353">
    <property type="entry name" value="Proteasome_sua/b"/>
</dbReference>
<organism evidence="2 3">
    <name type="scientific">Hydnum rufescens UP504</name>
    <dbReference type="NCBI Taxonomy" id="1448309"/>
    <lineage>
        <taxon>Eukaryota</taxon>
        <taxon>Fungi</taxon>
        <taxon>Dikarya</taxon>
        <taxon>Basidiomycota</taxon>
        <taxon>Agaricomycotina</taxon>
        <taxon>Agaricomycetes</taxon>
        <taxon>Cantharellales</taxon>
        <taxon>Hydnaceae</taxon>
        <taxon>Hydnum</taxon>
    </lineage>
</organism>